<name>A0A814KZ07_9BILA</name>
<protein>
    <recommendedName>
        <fullName evidence="1">Reverse transcriptase domain-containing protein</fullName>
    </recommendedName>
</protein>
<proteinExistence type="predicted"/>
<evidence type="ECO:0000313" key="2">
    <source>
        <dbReference type="EMBL" id="CAF1058758.1"/>
    </source>
</evidence>
<feature type="non-terminal residue" evidence="2">
    <location>
        <position position="1"/>
    </location>
</feature>
<feature type="domain" description="Reverse transcriptase" evidence="1">
    <location>
        <begin position="1"/>
        <end position="181"/>
    </location>
</feature>
<dbReference type="InterPro" id="IPR043502">
    <property type="entry name" value="DNA/RNA_pol_sf"/>
</dbReference>
<organism evidence="2 3">
    <name type="scientific">Brachionus calyciflorus</name>
    <dbReference type="NCBI Taxonomy" id="104777"/>
    <lineage>
        <taxon>Eukaryota</taxon>
        <taxon>Metazoa</taxon>
        <taxon>Spiralia</taxon>
        <taxon>Gnathifera</taxon>
        <taxon>Rotifera</taxon>
        <taxon>Eurotatoria</taxon>
        <taxon>Monogononta</taxon>
        <taxon>Pseudotrocha</taxon>
        <taxon>Ploima</taxon>
        <taxon>Brachionidae</taxon>
        <taxon>Brachionus</taxon>
    </lineage>
</organism>
<keyword evidence="3" id="KW-1185">Reference proteome</keyword>
<dbReference type="InterPro" id="IPR000477">
    <property type="entry name" value="RT_dom"/>
</dbReference>
<evidence type="ECO:0000313" key="3">
    <source>
        <dbReference type="Proteomes" id="UP000663879"/>
    </source>
</evidence>
<dbReference type="Gene3D" id="3.30.70.270">
    <property type="match status" value="1"/>
</dbReference>
<dbReference type="AlphaFoldDB" id="A0A814KZ07"/>
<reference evidence="2" key="1">
    <citation type="submission" date="2021-02" db="EMBL/GenBank/DDBJ databases">
        <authorList>
            <person name="Nowell W R."/>
        </authorList>
    </citation>
    <scope>NUCLEOTIDE SEQUENCE</scope>
    <source>
        <strain evidence="2">Ploen Becks lab</strain>
    </source>
</reference>
<dbReference type="PROSITE" id="PS50878">
    <property type="entry name" value="RT_POL"/>
    <property type="match status" value="1"/>
</dbReference>
<sequence length="201" mass="23280">HRQTRDQILRILQNGIAAFNMNKKMGCTFIDIEKAFYKVWHLGLLYKLNSLKIPCYLDKWLANYLTNRTFMMRIGNCLSNAQNIQTGVPQGIVLGPTLFNIFFNDIVNVLKDVDIALYADDLSFWVASTSVNYINLKLQQNLEKIYEWMCKWRLKVSSNKTFLGVTLDPGLRLHEYTKIVIERTVKRLNLIKSIGGKNWGA</sequence>
<evidence type="ECO:0000259" key="1">
    <source>
        <dbReference type="PROSITE" id="PS50878"/>
    </source>
</evidence>
<dbReference type="Pfam" id="PF00078">
    <property type="entry name" value="RVT_1"/>
    <property type="match status" value="1"/>
</dbReference>
<dbReference type="Proteomes" id="UP000663879">
    <property type="component" value="Unassembled WGS sequence"/>
</dbReference>
<comment type="caution">
    <text evidence="2">The sequence shown here is derived from an EMBL/GenBank/DDBJ whole genome shotgun (WGS) entry which is preliminary data.</text>
</comment>
<gene>
    <name evidence="2" type="ORF">OXX778_LOCUS19180</name>
</gene>
<dbReference type="EMBL" id="CAJNOC010005672">
    <property type="protein sequence ID" value="CAF1058758.1"/>
    <property type="molecule type" value="Genomic_DNA"/>
</dbReference>
<dbReference type="OrthoDB" id="10065625at2759"/>
<dbReference type="SUPFAM" id="SSF56672">
    <property type="entry name" value="DNA/RNA polymerases"/>
    <property type="match status" value="1"/>
</dbReference>
<dbReference type="PANTHER" id="PTHR33332">
    <property type="entry name" value="REVERSE TRANSCRIPTASE DOMAIN-CONTAINING PROTEIN"/>
    <property type="match status" value="1"/>
</dbReference>
<dbReference type="InterPro" id="IPR043128">
    <property type="entry name" value="Rev_trsase/Diguanyl_cyclase"/>
</dbReference>
<accession>A0A814KZ07</accession>